<dbReference type="SUPFAM" id="SSF53187">
    <property type="entry name" value="Zn-dependent exopeptidases"/>
    <property type="match status" value="1"/>
</dbReference>
<keyword evidence="2" id="KW-0645">Protease</keyword>
<evidence type="ECO:0000313" key="2">
    <source>
        <dbReference type="EMBL" id="SER33501.1"/>
    </source>
</evidence>
<dbReference type="Proteomes" id="UP000199647">
    <property type="component" value="Unassembled WGS sequence"/>
</dbReference>
<feature type="region of interest" description="Disordered" evidence="1">
    <location>
        <begin position="74"/>
        <end position="94"/>
    </location>
</feature>
<organism evidence="2 3">
    <name type="scientific">Faunimonas pinastri</name>
    <dbReference type="NCBI Taxonomy" id="1855383"/>
    <lineage>
        <taxon>Bacteria</taxon>
        <taxon>Pseudomonadati</taxon>
        <taxon>Pseudomonadota</taxon>
        <taxon>Alphaproteobacteria</taxon>
        <taxon>Hyphomicrobiales</taxon>
        <taxon>Afifellaceae</taxon>
        <taxon>Faunimonas</taxon>
    </lineage>
</organism>
<sequence>MADLVNQDSGSYDKAGVDRTGEILQAFLGEHGIDCERVPVSEYGDAFRATVPGRTEGRPIVLIGHRDTVFPSVRPPVAPSASRPCARSVRAWRT</sequence>
<protein>
    <submittedName>
        <fullName evidence="2">Glutamate carboxypeptidase</fullName>
    </submittedName>
</protein>
<dbReference type="AlphaFoldDB" id="A0A1H9NCG1"/>
<dbReference type="EMBL" id="FOFG01000015">
    <property type="protein sequence ID" value="SER33501.1"/>
    <property type="molecule type" value="Genomic_DNA"/>
</dbReference>
<evidence type="ECO:0000313" key="3">
    <source>
        <dbReference type="Proteomes" id="UP000199647"/>
    </source>
</evidence>
<proteinExistence type="predicted"/>
<dbReference type="GO" id="GO:0004180">
    <property type="term" value="F:carboxypeptidase activity"/>
    <property type="evidence" value="ECO:0007669"/>
    <property type="project" value="UniProtKB-KW"/>
</dbReference>
<keyword evidence="3" id="KW-1185">Reference proteome</keyword>
<name>A0A1H9NCG1_9HYPH</name>
<evidence type="ECO:0000256" key="1">
    <source>
        <dbReference type="SAM" id="MobiDB-lite"/>
    </source>
</evidence>
<keyword evidence="2" id="KW-0378">Hydrolase</keyword>
<accession>A0A1H9NCG1</accession>
<gene>
    <name evidence="2" type="ORF">SAMN05216548_11578</name>
</gene>
<dbReference type="RefSeq" id="WP_238858394.1">
    <property type="nucleotide sequence ID" value="NZ_FOFG01000015.1"/>
</dbReference>
<dbReference type="STRING" id="1855383.SAMN05216548_11578"/>
<feature type="compositionally biased region" description="Low complexity" evidence="1">
    <location>
        <begin position="79"/>
        <end position="94"/>
    </location>
</feature>
<keyword evidence="2" id="KW-0121">Carboxypeptidase</keyword>
<dbReference type="Gene3D" id="3.40.630.10">
    <property type="entry name" value="Zn peptidases"/>
    <property type="match status" value="1"/>
</dbReference>
<reference evidence="2 3" key="1">
    <citation type="submission" date="2016-10" db="EMBL/GenBank/DDBJ databases">
        <authorList>
            <person name="de Groot N.N."/>
        </authorList>
    </citation>
    <scope>NUCLEOTIDE SEQUENCE [LARGE SCALE GENOMIC DNA]</scope>
    <source>
        <strain evidence="2 3">A52C2</strain>
    </source>
</reference>